<dbReference type="RefSeq" id="WP_059068987.1">
    <property type="nucleotide sequence ID" value="NZ_LNAL01000006.1"/>
</dbReference>
<reference evidence="1 2" key="1">
    <citation type="submission" date="2015-11" db="EMBL/GenBank/DDBJ databases">
        <title>Solirubrum puertoriconensis gen. nov. an environmental bacteria isolated in Puerto Rico.</title>
        <authorList>
            <person name="Cuebas-Irizarry M.F."/>
            <person name="Montalvo-Rodriguez R."/>
        </authorList>
    </citation>
    <scope>NUCLEOTIDE SEQUENCE [LARGE SCALE GENOMIC DNA]</scope>
    <source>
        <strain evidence="1 2">MC1A</strain>
    </source>
</reference>
<protein>
    <submittedName>
        <fullName evidence="1">Uncharacterized protein</fullName>
    </submittedName>
</protein>
<gene>
    <name evidence="1" type="ORF">ASU33_07260</name>
</gene>
<dbReference type="AlphaFoldDB" id="A0A9X0L4T4"/>
<comment type="caution">
    <text evidence="1">The sequence shown here is derived from an EMBL/GenBank/DDBJ whole genome shotgun (WGS) entry which is preliminary data.</text>
</comment>
<organism evidence="1 2">
    <name type="scientific">Solirubrum puertoriconensis</name>
    <dbReference type="NCBI Taxonomy" id="1751427"/>
    <lineage>
        <taxon>Bacteria</taxon>
        <taxon>Pseudomonadati</taxon>
        <taxon>Bacteroidota</taxon>
        <taxon>Cytophagia</taxon>
        <taxon>Cytophagales</taxon>
    </lineage>
</organism>
<proteinExistence type="predicted"/>
<accession>A0A9X0L4T4</accession>
<dbReference type="EMBL" id="LNAL01000006">
    <property type="protein sequence ID" value="KUG07999.1"/>
    <property type="molecule type" value="Genomic_DNA"/>
</dbReference>
<name>A0A9X0L4T4_SOLP1</name>
<sequence length="187" mass="21093">MITSAEQFLTLGNKALLRLPKTAFLCSRDYPSAIERQVYLWALEQRSLGTCVLSGFHSRLEQKVLRYLLQGLWQPVVYALARGIQPSTRFEYEMQIAAGRLLFITPFAEDVHTITQDTANIRNLLIADLADSFFIPYLTPGGNLNDLLQHAAFRQKPVVTLDLPENYPLKALGATVFRPQLALSNKL</sequence>
<evidence type="ECO:0000313" key="2">
    <source>
        <dbReference type="Proteomes" id="UP000054223"/>
    </source>
</evidence>
<dbReference type="OrthoDB" id="273460at2"/>
<keyword evidence="2" id="KW-1185">Reference proteome</keyword>
<dbReference type="Proteomes" id="UP000054223">
    <property type="component" value="Unassembled WGS sequence"/>
</dbReference>
<evidence type="ECO:0000313" key="1">
    <source>
        <dbReference type="EMBL" id="KUG07999.1"/>
    </source>
</evidence>
<dbReference type="Gene3D" id="3.40.50.450">
    <property type="match status" value="1"/>
</dbReference>